<dbReference type="Proteomes" id="UP000440578">
    <property type="component" value="Unassembled WGS sequence"/>
</dbReference>
<dbReference type="PANTHER" id="PTHR20883">
    <property type="entry name" value="PHYTANOYL-COA DIOXYGENASE DOMAIN CONTAINING 1"/>
    <property type="match status" value="1"/>
</dbReference>
<keyword evidence="6" id="KW-1185">Reference proteome</keyword>
<evidence type="ECO:0000313" key="6">
    <source>
        <dbReference type="Proteomes" id="UP000440578"/>
    </source>
</evidence>
<keyword evidence="5" id="KW-0223">Dioxygenase</keyword>
<dbReference type="Gene3D" id="2.60.120.620">
    <property type="entry name" value="q2cbj1_9rhob like domain"/>
    <property type="match status" value="1"/>
</dbReference>
<dbReference type="AlphaFoldDB" id="A0A6A4X4H4"/>
<dbReference type="SUPFAM" id="SSF51197">
    <property type="entry name" value="Clavaminate synthase-like"/>
    <property type="match status" value="1"/>
</dbReference>
<comment type="caution">
    <text evidence="5">The sequence shown here is derived from an EMBL/GenBank/DDBJ whole genome shotgun (WGS) entry which is preliminary data.</text>
</comment>
<dbReference type="PANTHER" id="PTHR20883:SF15">
    <property type="entry name" value="PHYTANOYL-COA DIOXYGENASE DOMAIN-CONTAINING PROTEIN 1"/>
    <property type="match status" value="1"/>
</dbReference>
<evidence type="ECO:0000256" key="4">
    <source>
        <dbReference type="ARBA" id="ARBA00038356"/>
    </source>
</evidence>
<dbReference type="Pfam" id="PF05721">
    <property type="entry name" value="PhyH"/>
    <property type="match status" value="1"/>
</dbReference>
<organism evidence="5 6">
    <name type="scientific">Amphibalanus amphitrite</name>
    <name type="common">Striped barnacle</name>
    <name type="synonym">Balanus amphitrite</name>
    <dbReference type="NCBI Taxonomy" id="1232801"/>
    <lineage>
        <taxon>Eukaryota</taxon>
        <taxon>Metazoa</taxon>
        <taxon>Ecdysozoa</taxon>
        <taxon>Arthropoda</taxon>
        <taxon>Crustacea</taxon>
        <taxon>Multicrustacea</taxon>
        <taxon>Cirripedia</taxon>
        <taxon>Thoracica</taxon>
        <taxon>Thoracicalcarea</taxon>
        <taxon>Balanomorpha</taxon>
        <taxon>Balanoidea</taxon>
        <taxon>Balanidae</taxon>
        <taxon>Amphibalaninae</taxon>
        <taxon>Amphibalanus</taxon>
    </lineage>
</organism>
<gene>
    <name evidence="5" type="primary">phyhd1_1</name>
    <name evidence="5" type="ORF">FJT64_016842</name>
</gene>
<evidence type="ECO:0000256" key="1">
    <source>
        <dbReference type="ARBA" id="ARBA00001962"/>
    </source>
</evidence>
<evidence type="ECO:0000313" key="5">
    <source>
        <dbReference type="EMBL" id="KAF0312389.1"/>
    </source>
</evidence>
<protein>
    <submittedName>
        <fullName evidence="5">Phytanoyl-CoA dioxygenase domain-containing protein 1</fullName>
    </submittedName>
</protein>
<accession>A0A6A4X4H4</accession>
<evidence type="ECO:0000256" key="3">
    <source>
        <dbReference type="ARBA" id="ARBA00023004"/>
    </source>
</evidence>
<evidence type="ECO:0000256" key="2">
    <source>
        <dbReference type="ARBA" id="ARBA00022723"/>
    </source>
</evidence>
<dbReference type="GO" id="GO:0051213">
    <property type="term" value="F:dioxygenase activity"/>
    <property type="evidence" value="ECO:0007669"/>
    <property type="project" value="UniProtKB-KW"/>
</dbReference>
<proteinExistence type="inferred from homology"/>
<reference evidence="5 6" key="1">
    <citation type="submission" date="2019-07" db="EMBL/GenBank/DDBJ databases">
        <title>Draft genome assembly of a fouling barnacle, Amphibalanus amphitrite (Darwin, 1854): The first reference genome for Thecostraca.</title>
        <authorList>
            <person name="Kim W."/>
        </authorList>
    </citation>
    <scope>NUCLEOTIDE SEQUENCE [LARGE SCALE GENOMIC DNA]</scope>
    <source>
        <strain evidence="5">SNU_AA5</strain>
        <tissue evidence="5">Soma without cirri and trophi</tissue>
    </source>
</reference>
<comment type="cofactor">
    <cofactor evidence="1">
        <name>Fe cation</name>
        <dbReference type="ChEBI" id="CHEBI:24875"/>
    </cofactor>
</comment>
<name>A0A6A4X4H4_AMPAM</name>
<dbReference type="InterPro" id="IPR008775">
    <property type="entry name" value="Phytyl_CoA_dOase-like"/>
</dbReference>
<dbReference type="GO" id="GO:0046872">
    <property type="term" value="F:metal ion binding"/>
    <property type="evidence" value="ECO:0007669"/>
    <property type="project" value="UniProtKB-KW"/>
</dbReference>
<keyword evidence="5" id="KW-0560">Oxidoreductase</keyword>
<dbReference type="EMBL" id="VIIS01000173">
    <property type="protein sequence ID" value="KAF0312389.1"/>
    <property type="molecule type" value="Genomic_DNA"/>
</dbReference>
<sequence>MGHGSGGVRHGAMLTPSQLRQFEDDGYLVLPEFLSDQEVASLEAARARIVDGLDPAEHRISIFTTLEDRQVDLRAKDDYFLESGDKVRFFWEEGAFNSAGELTVDRSLAINKIGHALHWLVPEFRAVTFSDKVRALCRSLRFSAPAVAQSMYIFKQPGIGGEVTPHQDATFLYTEPPSAIAGLWMALEDADVENGCLWFAPGSHKGPVTRRFVRNPDPAGPRLLFRGQQQEVDPEAFVPVPVKRGGCVLISGLVQHRSSANTSARSRHIYTFHVVETDGAEYSEENWLQPTAQLPFPKL</sequence>
<keyword evidence="2" id="KW-0479">Metal-binding</keyword>
<dbReference type="OrthoDB" id="445007at2759"/>
<comment type="similarity">
    <text evidence="4">Belongs to the PhyH family. PHYHD1 subfamily.</text>
</comment>
<keyword evidence="3" id="KW-0408">Iron</keyword>